<gene>
    <name evidence="5" type="ORF">Ccrd_021238</name>
</gene>
<dbReference type="STRING" id="59895.A0A124SEM1"/>
<feature type="region of interest" description="Disordered" evidence="3">
    <location>
        <begin position="1"/>
        <end position="23"/>
    </location>
</feature>
<dbReference type="InterPro" id="IPR000270">
    <property type="entry name" value="PB1_dom"/>
</dbReference>
<name>A0A124SEM1_CYNCS</name>
<proteinExistence type="predicted"/>
<dbReference type="Pfam" id="PF00564">
    <property type="entry name" value="PB1"/>
    <property type="match status" value="1"/>
</dbReference>
<accession>A0A124SEM1</accession>
<dbReference type="PANTHER" id="PTHR46183">
    <property type="entry name" value="PROTEIN CLMP1"/>
    <property type="match status" value="1"/>
</dbReference>
<comment type="caution">
    <text evidence="5">The sequence shown here is derived from an EMBL/GenBank/DDBJ whole genome shotgun (WGS) entry which is preliminary data.</text>
</comment>
<evidence type="ECO:0000313" key="5">
    <source>
        <dbReference type="EMBL" id="KVI00511.1"/>
    </source>
</evidence>
<dbReference type="InterPro" id="IPR011990">
    <property type="entry name" value="TPR-like_helical_dom_sf"/>
</dbReference>
<keyword evidence="2" id="KW-0802">TPR repeat</keyword>
<reference evidence="5 6" key="1">
    <citation type="journal article" date="2016" name="Sci. Rep.">
        <title>The genome sequence of the outbreeding globe artichoke constructed de novo incorporating a phase-aware low-pass sequencing strategy of F1 progeny.</title>
        <authorList>
            <person name="Scaglione D."/>
            <person name="Reyes-Chin-Wo S."/>
            <person name="Acquadro A."/>
            <person name="Froenicke L."/>
            <person name="Portis E."/>
            <person name="Beitel C."/>
            <person name="Tirone M."/>
            <person name="Mauro R."/>
            <person name="Lo Monaco A."/>
            <person name="Mauromicale G."/>
            <person name="Faccioli P."/>
            <person name="Cattivelli L."/>
            <person name="Rieseberg L."/>
            <person name="Michelmore R."/>
            <person name="Lanteri S."/>
        </authorList>
    </citation>
    <scope>NUCLEOTIDE SEQUENCE [LARGE SCALE GENOMIC DNA]</scope>
    <source>
        <strain evidence="5">2C</strain>
    </source>
</reference>
<evidence type="ECO:0000256" key="1">
    <source>
        <dbReference type="ARBA" id="ARBA00022737"/>
    </source>
</evidence>
<evidence type="ECO:0000259" key="4">
    <source>
        <dbReference type="SMART" id="SM00666"/>
    </source>
</evidence>
<sequence>MGKKSGKNKTHGGSKPADSSSQKAYDNDTIIFISMAQEHKDEGNKLFQKKDYEGSILKYQKALLLLPGNHIDVSYLHSSIAACYMQMGISDFPKAIQECNLALEVTPKYSKALLKRARCYEALNMLDLALRDVSLVLDMEPKNLMAMEIADRVKALMEKKLTEEGPKSFMVTENGGRLSEEESKAIRFPNYVEDTHKKSMKEKTRKKKSKKLEQIDEKKDEGDNKGKFEKISDGNCPKKFEEKAEHKKEECKKIHDVEPVDEDKLVVEEKISSFSKEDEQKRSIKLVYGDDIRWAKIPFNCDVLELREVIFDRFPVSRAVLMKYQDQEGDMVTVTTNEELRWAESTSGQNGSVKLYIVEVNPEEDPFFAHIRRQEQKRKLLNSSTCIDDWILEFAQLFKNHVGFDSDAYLDLHEAGMKIYTEAMEDTVTSEEAQELFSNASDKFQEMAALALFNCGKVHMSRARKRVFFTEDSSQESILSHIKDLYKWAQIEYSKAGERYEEALKVKPDFYEGFLALGHQQFEQAKLSWYYAIGTNVDLEKWDSTDVIQLYNKAEDNMERGIQMWEETEKECTDENSTPNKVKILQKTGTRKDEAEEQAAYMRSLINVLWGTMLYERSSMEYKLGLPFWHECLEIAVEKFELAGVSHTDMAVMIKNHCSNNAAPEGLGFDIDEIVQAWHEMYEVKRRQSGIPSFRLEPLLRRRVSKLFYALEHAR</sequence>
<evidence type="ECO:0000256" key="2">
    <source>
        <dbReference type="ARBA" id="ARBA00022803"/>
    </source>
</evidence>
<dbReference type="Gene3D" id="3.10.20.90">
    <property type="entry name" value="Phosphatidylinositol 3-kinase Catalytic Subunit, Chain A, domain 1"/>
    <property type="match status" value="1"/>
</dbReference>
<feature type="domain" description="PB1" evidence="4">
    <location>
        <begin position="281"/>
        <end position="360"/>
    </location>
</feature>
<feature type="compositionally biased region" description="Basic and acidic residues" evidence="3">
    <location>
        <begin position="211"/>
        <end position="229"/>
    </location>
</feature>
<dbReference type="PANTHER" id="PTHR46183:SF12">
    <property type="entry name" value="PB1 DOMAIN, TETRATRICOPEPTIDE-LIKE HELICAL DOMAIN SUPERFAMILY"/>
    <property type="match status" value="1"/>
</dbReference>
<dbReference type="Proteomes" id="UP000243975">
    <property type="component" value="Unassembled WGS sequence"/>
</dbReference>
<dbReference type="SMART" id="SM00028">
    <property type="entry name" value="TPR"/>
    <property type="match status" value="3"/>
</dbReference>
<dbReference type="CDD" id="cd05992">
    <property type="entry name" value="PB1"/>
    <property type="match status" value="1"/>
</dbReference>
<dbReference type="SUPFAM" id="SSF48452">
    <property type="entry name" value="TPR-like"/>
    <property type="match status" value="1"/>
</dbReference>
<dbReference type="OrthoDB" id="2942533at2759"/>
<dbReference type="InterPro" id="IPR019734">
    <property type="entry name" value="TPR_rpt"/>
</dbReference>
<feature type="compositionally biased region" description="Basic residues" evidence="3">
    <location>
        <begin position="198"/>
        <end position="210"/>
    </location>
</feature>
<dbReference type="SMART" id="SM00666">
    <property type="entry name" value="PB1"/>
    <property type="match status" value="1"/>
</dbReference>
<feature type="compositionally biased region" description="Basic residues" evidence="3">
    <location>
        <begin position="1"/>
        <end position="12"/>
    </location>
</feature>
<dbReference type="InterPro" id="IPR044517">
    <property type="entry name" value="PHOX1-4"/>
</dbReference>
<keyword evidence="6" id="KW-1185">Reference proteome</keyword>
<keyword evidence="1" id="KW-0677">Repeat</keyword>
<dbReference type="Gramene" id="KVI00511">
    <property type="protein sequence ID" value="KVI00511"/>
    <property type="gene ID" value="Ccrd_021238"/>
</dbReference>
<organism evidence="5 6">
    <name type="scientific">Cynara cardunculus var. scolymus</name>
    <name type="common">Globe artichoke</name>
    <name type="synonym">Cynara scolymus</name>
    <dbReference type="NCBI Taxonomy" id="59895"/>
    <lineage>
        <taxon>Eukaryota</taxon>
        <taxon>Viridiplantae</taxon>
        <taxon>Streptophyta</taxon>
        <taxon>Embryophyta</taxon>
        <taxon>Tracheophyta</taxon>
        <taxon>Spermatophyta</taxon>
        <taxon>Magnoliopsida</taxon>
        <taxon>eudicotyledons</taxon>
        <taxon>Gunneridae</taxon>
        <taxon>Pentapetalae</taxon>
        <taxon>asterids</taxon>
        <taxon>campanulids</taxon>
        <taxon>Asterales</taxon>
        <taxon>Asteraceae</taxon>
        <taxon>Carduoideae</taxon>
        <taxon>Cardueae</taxon>
        <taxon>Carduinae</taxon>
        <taxon>Cynara</taxon>
    </lineage>
</organism>
<feature type="region of interest" description="Disordered" evidence="3">
    <location>
        <begin position="189"/>
        <end position="229"/>
    </location>
</feature>
<dbReference type="SUPFAM" id="SSF54277">
    <property type="entry name" value="CAD &amp; PB1 domains"/>
    <property type="match status" value="1"/>
</dbReference>
<dbReference type="Gene3D" id="1.25.40.10">
    <property type="entry name" value="Tetratricopeptide repeat domain"/>
    <property type="match status" value="1"/>
</dbReference>
<evidence type="ECO:0000313" key="6">
    <source>
        <dbReference type="Proteomes" id="UP000243975"/>
    </source>
</evidence>
<dbReference type="AlphaFoldDB" id="A0A124SEM1"/>
<dbReference type="OMA" id="KYRDEEC"/>
<evidence type="ECO:0000256" key="3">
    <source>
        <dbReference type="SAM" id="MobiDB-lite"/>
    </source>
</evidence>
<dbReference type="EMBL" id="LEKV01003382">
    <property type="protein sequence ID" value="KVI00511.1"/>
    <property type="molecule type" value="Genomic_DNA"/>
</dbReference>
<protein>
    <submittedName>
        <fullName evidence="5">Phox/Bem1p</fullName>
    </submittedName>
</protein>